<comment type="caution">
    <text evidence="2">The sequence shown here is derived from an EMBL/GenBank/DDBJ whole genome shotgun (WGS) entry which is preliminary data.</text>
</comment>
<organism evidence="2 3">
    <name type="scientific">Candidatus Taylorbacteria bacterium RIFCSPLOWO2_01_FULL_45_15b</name>
    <dbReference type="NCBI Taxonomy" id="1802319"/>
    <lineage>
        <taxon>Bacteria</taxon>
        <taxon>Candidatus Tayloriibacteriota</taxon>
    </lineage>
</organism>
<dbReference type="PANTHER" id="PTHR47618">
    <property type="entry name" value="BIFUNCTIONAL OLIGORIBONUCLEASE AND PAP PHOSPHATASE NRNA"/>
    <property type="match status" value="1"/>
</dbReference>
<dbReference type="PANTHER" id="PTHR47618:SF1">
    <property type="entry name" value="BIFUNCTIONAL OLIGORIBONUCLEASE AND PAP PHOSPHATASE NRNA"/>
    <property type="match status" value="1"/>
</dbReference>
<dbReference type="EMBL" id="MHRX01000032">
    <property type="protein sequence ID" value="OHA33550.1"/>
    <property type="molecule type" value="Genomic_DNA"/>
</dbReference>
<name>A0A1G2NBR1_9BACT</name>
<evidence type="ECO:0000259" key="1">
    <source>
        <dbReference type="Pfam" id="PF01368"/>
    </source>
</evidence>
<dbReference type="Proteomes" id="UP000176221">
    <property type="component" value="Unassembled WGS sequence"/>
</dbReference>
<proteinExistence type="predicted"/>
<dbReference type="InterPro" id="IPR001667">
    <property type="entry name" value="DDH_dom"/>
</dbReference>
<dbReference type="Pfam" id="PF01368">
    <property type="entry name" value="DHH"/>
    <property type="match status" value="1"/>
</dbReference>
<reference evidence="2 3" key="1">
    <citation type="journal article" date="2016" name="Nat. Commun.">
        <title>Thousands of microbial genomes shed light on interconnected biogeochemical processes in an aquifer system.</title>
        <authorList>
            <person name="Anantharaman K."/>
            <person name="Brown C.T."/>
            <person name="Hug L.A."/>
            <person name="Sharon I."/>
            <person name="Castelle C.J."/>
            <person name="Probst A.J."/>
            <person name="Thomas B.C."/>
            <person name="Singh A."/>
            <person name="Wilkins M.J."/>
            <person name="Karaoz U."/>
            <person name="Brodie E.L."/>
            <person name="Williams K.H."/>
            <person name="Hubbard S.S."/>
            <person name="Banfield J.F."/>
        </authorList>
    </citation>
    <scope>NUCLEOTIDE SEQUENCE [LARGE SCALE GENOMIC DNA]</scope>
</reference>
<protein>
    <recommendedName>
        <fullName evidence="1">DDH domain-containing protein</fullName>
    </recommendedName>
</protein>
<evidence type="ECO:0000313" key="2">
    <source>
        <dbReference type="EMBL" id="OHA33550.1"/>
    </source>
</evidence>
<dbReference type="SUPFAM" id="SSF64182">
    <property type="entry name" value="DHH phosphoesterases"/>
    <property type="match status" value="1"/>
</dbReference>
<accession>A0A1G2NBR1</accession>
<dbReference type="STRING" id="1802319.A2928_01550"/>
<feature type="domain" description="DDH" evidence="1">
    <location>
        <begin position="26"/>
        <end position="155"/>
    </location>
</feature>
<dbReference type="InterPro" id="IPR051319">
    <property type="entry name" value="Oligoribo/pAp-PDE_c-di-AMP_PDE"/>
</dbReference>
<gene>
    <name evidence="2" type="ORF">A2928_01550</name>
</gene>
<dbReference type="AlphaFoldDB" id="A0A1G2NBR1"/>
<dbReference type="Gene3D" id="3.90.1640.10">
    <property type="entry name" value="inorganic pyrophosphatase (n-terminal core)"/>
    <property type="match status" value="1"/>
</dbReference>
<dbReference type="InterPro" id="IPR038763">
    <property type="entry name" value="DHH_sf"/>
</dbReference>
<evidence type="ECO:0000313" key="3">
    <source>
        <dbReference type="Proteomes" id="UP000176221"/>
    </source>
</evidence>
<sequence length="351" mass="38925">MNIKERAERFRKIIEVNSEFHIVLAQVDPDAIGSAFALMHGISTLRPPGPASTVRIFYGGSLGHPQNRAIVNKYGLQKTMEPYSRRPEAPNAVTILVDSSNRADKRFGDNVRIEPLIIIDHHRTDEKFTEDEGKLYWIEDCGSASTLVIELLVALNISLAEMKPSSILAGLGIYSDTHNLVDATSRDRGAFAECAKGFNHQDFAELVNHPLPETYYRNLERALRDSKIDRGRLVTGLGFLTPEEADDLSTIAEQLIRREAVTMVVVWGIVNGNVRISARNDNLSQPLEGFLQKRFGPEAGAKLTPAGRGEGGALLRLPFAEWVLKPEPGAEVKRQLEESVSARVCELVFQD</sequence>